<dbReference type="NCBIfam" id="NF038133">
    <property type="entry name" value="choice_anch_L"/>
    <property type="match status" value="1"/>
</dbReference>
<gene>
    <name evidence="1" type="ORF">OCC_00942</name>
</gene>
<dbReference type="Proteomes" id="UP000015502">
    <property type="component" value="Chromosome"/>
</dbReference>
<keyword evidence="2" id="KW-1185">Reference proteome</keyword>
<dbReference type="PaxDb" id="523849-OCC_00942"/>
<accession>H3ZL77</accession>
<evidence type="ECO:0000313" key="2">
    <source>
        <dbReference type="Proteomes" id="UP000015502"/>
    </source>
</evidence>
<sequence>MKKLITLGIVFLFLAGVGGFTTAQSLTRDAKQEALAILSKDSRNTLVSATFEGGDGQIFISNIDKLEFPIEGNSYVILSSGIASNAVNGNIGSTGGISVPNGHPVFGTEINDVATLTIKLKVPANAKTLSFKWLFGSNEIPCCVDEYRDFFRAYVILPDGSTKDMALLPNGNIPYVGDGIQNYTSPDPTVDINEVTSIYTASLDVSKYRGKVITLVFQIADEDDYSVDTFAFIDDLKFIGGKGKADKRSYIMMIQIWSKYFFNKYDQFAALYAKAEEIGVSNETLKKALELHLNATEQMLYAWHTDDLESIRAKIWKQYVPLPRVYAVRRAYLYERDVISLLESAIQEIES</sequence>
<name>H3ZL77_THELN</name>
<evidence type="ECO:0000313" key="1">
    <source>
        <dbReference type="EMBL" id="EHR79280.1"/>
    </source>
</evidence>
<dbReference type="InterPro" id="IPR049804">
    <property type="entry name" value="Choice_anch_L"/>
</dbReference>
<dbReference type="KEGG" id="tlt:OCC_00942"/>
<reference evidence="1 2" key="1">
    <citation type="journal article" date="2012" name="J. Bacteriol.">
        <title>Genome sequence of the model hyperthermophilic archaeon Thermococcus litoralis NS-C.</title>
        <authorList>
            <person name="Gardner A.F."/>
            <person name="Kumar S."/>
            <person name="Perler F.B."/>
        </authorList>
    </citation>
    <scope>NUCLEOTIDE SEQUENCE [LARGE SCALE GENOMIC DNA]</scope>
    <source>
        <strain evidence="2">ATCC 51850 / DSM 5473 / JCM 8560 / NS-C</strain>
    </source>
</reference>
<organism evidence="1 2">
    <name type="scientific">Thermococcus litoralis (strain ATCC 51850 / DSM 5473 / JCM 8560 / NS-C)</name>
    <dbReference type="NCBI Taxonomy" id="523849"/>
    <lineage>
        <taxon>Archaea</taxon>
        <taxon>Methanobacteriati</taxon>
        <taxon>Methanobacteriota</taxon>
        <taxon>Thermococci</taxon>
        <taxon>Thermococcales</taxon>
        <taxon>Thermococcaceae</taxon>
        <taxon>Thermococcus</taxon>
    </lineage>
</organism>
<dbReference type="AlphaFoldDB" id="H3ZL77"/>
<dbReference type="HOGENOM" id="CLU_788995_0_0_2"/>
<protein>
    <submittedName>
        <fullName evidence="1">Uncharacterized protein</fullName>
    </submittedName>
</protein>
<proteinExistence type="predicted"/>
<dbReference type="EMBL" id="CP006670">
    <property type="protein sequence ID" value="EHR79280.1"/>
    <property type="molecule type" value="Genomic_DNA"/>
</dbReference>